<protein>
    <submittedName>
        <fullName evidence="1">Uncharacterized protein</fullName>
    </submittedName>
</protein>
<proteinExistence type="predicted"/>
<dbReference type="EMBL" id="JAYGHK010000023">
    <property type="protein sequence ID" value="MEA5608274.1"/>
    <property type="molecule type" value="Genomic_DNA"/>
</dbReference>
<dbReference type="Proteomes" id="UP001303285">
    <property type="component" value="Unassembled WGS sequence"/>
</dbReference>
<evidence type="ECO:0000313" key="1">
    <source>
        <dbReference type="EMBL" id="MEA5608274.1"/>
    </source>
</evidence>
<reference evidence="1 2" key="1">
    <citation type="submission" date="2023-12" db="EMBL/GenBank/DDBJ databases">
        <title>Baltic Sea Cyanobacteria.</title>
        <authorList>
            <person name="Delbaje E."/>
            <person name="Fewer D.P."/>
            <person name="Shishido T.K."/>
        </authorList>
    </citation>
    <scope>NUCLEOTIDE SEQUENCE [LARGE SCALE GENOMIC DNA]</scope>
    <source>
        <strain evidence="1 2">UHCC 0060</strain>
    </source>
</reference>
<evidence type="ECO:0000313" key="2">
    <source>
        <dbReference type="Proteomes" id="UP001303285"/>
    </source>
</evidence>
<name>A0ABU5UR46_NODSP</name>
<gene>
    <name evidence="1" type="ORF">VB695_09350</name>
</gene>
<sequence length="97" mass="11005">MSIALIIGKMTMTTVTKTQKIYDEFIDFIAQGTSSERVTKFQFSEATKEQIADLVERAKIGDLSSSEKTEFEQFLVIEHLIRLAKAKAHQYLKSVSD</sequence>
<organism evidence="1 2">
    <name type="scientific">Nodularia spumigena UHCC 0060</name>
    <dbReference type="NCBI Taxonomy" id="3110300"/>
    <lineage>
        <taxon>Bacteria</taxon>
        <taxon>Bacillati</taxon>
        <taxon>Cyanobacteriota</taxon>
        <taxon>Cyanophyceae</taxon>
        <taxon>Nostocales</taxon>
        <taxon>Nodulariaceae</taxon>
        <taxon>Nodularia</taxon>
    </lineage>
</organism>
<accession>A0ABU5UR46</accession>
<comment type="caution">
    <text evidence="1">The sequence shown here is derived from an EMBL/GenBank/DDBJ whole genome shotgun (WGS) entry which is preliminary data.</text>
</comment>
<keyword evidence="2" id="KW-1185">Reference proteome</keyword>